<organism evidence="4 6">
    <name type="scientific">Chitinophaga sancti</name>
    <dbReference type="NCBI Taxonomy" id="1004"/>
    <lineage>
        <taxon>Bacteria</taxon>
        <taxon>Pseudomonadati</taxon>
        <taxon>Bacteroidota</taxon>
        <taxon>Chitinophagia</taxon>
        <taxon>Chitinophagales</taxon>
        <taxon>Chitinophagaceae</taxon>
        <taxon>Chitinophaga</taxon>
    </lineage>
</organism>
<reference evidence="4 6" key="1">
    <citation type="submission" date="2016-11" db="EMBL/GenBank/DDBJ databases">
        <authorList>
            <person name="Jaros S."/>
            <person name="Januszkiewicz K."/>
            <person name="Wedrychowicz H."/>
        </authorList>
    </citation>
    <scope>NUCLEOTIDE SEQUENCE [LARGE SCALE GENOMIC DNA]</scope>
    <source>
        <strain evidence="4 6">DSM 784</strain>
    </source>
</reference>
<dbReference type="Proteomes" id="UP001326715">
    <property type="component" value="Chromosome"/>
</dbReference>
<dbReference type="OrthoDB" id="9812921at2"/>
<reference evidence="5 7" key="2">
    <citation type="submission" date="2023-11" db="EMBL/GenBank/DDBJ databases">
        <title>MicrobeMod: A computational toolkit for identifying prokaryotic methylation and restriction-modification with nanopore sequencing.</title>
        <authorList>
            <person name="Crits-Christoph A."/>
            <person name="Kang S.C."/>
            <person name="Lee H."/>
            <person name="Ostrov N."/>
        </authorList>
    </citation>
    <scope>NUCLEOTIDE SEQUENCE [LARGE SCALE GENOMIC DNA]</scope>
    <source>
        <strain evidence="5 7">ATCC 23090</strain>
    </source>
</reference>
<dbReference type="Gene3D" id="3.40.50.1820">
    <property type="entry name" value="alpha/beta hydrolase"/>
    <property type="match status" value="1"/>
</dbReference>
<keyword evidence="4" id="KW-0031">Aminopeptidase</keyword>
<dbReference type="SUPFAM" id="SSF82171">
    <property type="entry name" value="DPP6 N-terminal domain-like"/>
    <property type="match status" value="1"/>
</dbReference>
<dbReference type="GO" id="GO:0006508">
    <property type="term" value="P:proteolysis"/>
    <property type="evidence" value="ECO:0007669"/>
    <property type="project" value="InterPro"/>
</dbReference>
<dbReference type="RefSeq" id="WP_072366473.1">
    <property type="nucleotide sequence ID" value="NZ_CP139972.1"/>
</dbReference>
<keyword evidence="4" id="KW-0645">Protease</keyword>
<protein>
    <submittedName>
        <fullName evidence="4">Dipeptidyl aminopeptidase/acylaminoacyl peptidase</fullName>
    </submittedName>
    <submittedName>
        <fullName evidence="5">Prolyl oligopeptidase family serine peptidase</fullName>
    </submittedName>
</protein>
<dbReference type="GO" id="GO:0004177">
    <property type="term" value="F:aminopeptidase activity"/>
    <property type="evidence" value="ECO:0007669"/>
    <property type="project" value="UniProtKB-KW"/>
</dbReference>
<dbReference type="EMBL" id="FPIZ01000044">
    <property type="protein sequence ID" value="SFW89982.1"/>
    <property type="molecule type" value="Genomic_DNA"/>
</dbReference>
<dbReference type="PANTHER" id="PTHR42776:SF13">
    <property type="entry name" value="DIPEPTIDYL-PEPTIDASE 5"/>
    <property type="match status" value="1"/>
</dbReference>
<dbReference type="InterPro" id="IPR029058">
    <property type="entry name" value="AB_hydrolase_fold"/>
</dbReference>
<dbReference type="AlphaFoldDB" id="A0A1K1T0C2"/>
<evidence type="ECO:0000313" key="7">
    <source>
        <dbReference type="Proteomes" id="UP001326715"/>
    </source>
</evidence>
<dbReference type="EMBL" id="CP140154">
    <property type="protein sequence ID" value="WQG88296.1"/>
    <property type="molecule type" value="Genomic_DNA"/>
</dbReference>
<evidence type="ECO:0000256" key="1">
    <source>
        <dbReference type="ARBA" id="ARBA00022729"/>
    </source>
</evidence>
<dbReference type="STRING" id="1004.SAMN05661012_06536"/>
<feature type="domain" description="Peptidase S9 prolyl oligopeptidase catalytic" evidence="3">
    <location>
        <begin position="676"/>
        <end position="841"/>
    </location>
</feature>
<dbReference type="Pfam" id="PF00326">
    <property type="entry name" value="Peptidase_S9"/>
    <property type="match status" value="1"/>
</dbReference>
<evidence type="ECO:0000256" key="2">
    <source>
        <dbReference type="ARBA" id="ARBA00022801"/>
    </source>
</evidence>
<accession>A0A1K1T0C2</accession>
<gene>
    <name evidence="4" type="ORF">SAMN05661012_06536</name>
    <name evidence="5" type="ORF">SR876_25585</name>
</gene>
<proteinExistence type="predicted"/>
<keyword evidence="2" id="KW-0378">Hydrolase</keyword>
<dbReference type="SUPFAM" id="SSF53474">
    <property type="entry name" value="alpha/beta-Hydrolases"/>
    <property type="match status" value="1"/>
</dbReference>
<evidence type="ECO:0000313" key="6">
    <source>
        <dbReference type="Proteomes" id="UP000183788"/>
    </source>
</evidence>
<dbReference type="Proteomes" id="UP000183788">
    <property type="component" value="Unassembled WGS sequence"/>
</dbReference>
<dbReference type="InterPro" id="IPR001375">
    <property type="entry name" value="Peptidase_S9_cat"/>
</dbReference>
<evidence type="ECO:0000259" key="3">
    <source>
        <dbReference type="Pfam" id="PF00326"/>
    </source>
</evidence>
<dbReference type="GO" id="GO:0004252">
    <property type="term" value="F:serine-type endopeptidase activity"/>
    <property type="evidence" value="ECO:0007669"/>
    <property type="project" value="TreeGrafter"/>
</dbReference>
<name>A0A1K1T0C2_9BACT</name>
<evidence type="ECO:0000313" key="4">
    <source>
        <dbReference type="EMBL" id="SFW89982.1"/>
    </source>
</evidence>
<sequence>MKNFILMSLILIVFVNLNYGQGLSKPLLDTSDLKSFPTFINSYYEISDNANYIYYDQAAPIIQYSISSKIAIVKAINEKWEKEINMDGTASFTPDSRYLIFRTYTDKQLACLKLGSNEIDTFGEVKNDQIISRNENEAIISFIEKKNNSLVILDLNKKKKTFENCLYYRVANNRRAIVLVTQENNLTYLYKFDINTEKKTLIWKGNDNIENVIVDFNGDKIAFSINSLFFLYDTNNEIKITPIELANEREFTGLTNPILNRFSNNGKLLFFYMNQSIPPLKSSKAQVSISSYLDGIFNLNPSLTRPHYTCSYNLITKKNKRIEHDNERIKKISEDENAFFIESAEGPSAQLYWNKKSRHKDYVLFIDTEDTVRIHTDNDNNNMSISGNFVTGSYQAWTDIFCTDVKKKVLYNLTSKLPIPLYNDFMETLETLKGRGLSFNTYVTPDSNVIISDYYDLWLLDCRNEFSAINLTNSFGRSHNITFHMIPDDGKYKRNKEVILSAYNEKNKQTGFYKIKLGINKDPELLSMGNYTYDEIKKAKNSNTWIVKRMSPTDAPNYFWTTNFKSFQPLSNVHPEKKFNWFTTELIKYTTKTGEIYDAILYKPGNFDSTKKYPVLFNFYEQESFKLNYFLLPGYTSIFYFNIPIMLSRGYLVCVPDIHFKLGETANSIVNCVEGAADYLSHLPYVDSAHYGASGGSFGGYGVNCLAALSHKFSAIVSISGMSDLVSAYGNIPGIREEIYEYGQVRMGVSLAKDPERYLRNSPINYVKNVTTPLLIVISKLDGNVNIQQGIEFFISLRRMGKKAWLLQYLSDSVSHGVFDKNDQRDLYGRMNQFFDYYLKGSPIPKWMTEGTSMILTHQRSSTEYDLTTRNPPSGLPIDSI</sequence>
<evidence type="ECO:0000313" key="5">
    <source>
        <dbReference type="EMBL" id="WQG88296.1"/>
    </source>
</evidence>
<keyword evidence="7" id="KW-1185">Reference proteome</keyword>
<keyword evidence="1" id="KW-0732">Signal</keyword>
<dbReference type="PANTHER" id="PTHR42776">
    <property type="entry name" value="SERINE PEPTIDASE S9 FAMILY MEMBER"/>
    <property type="match status" value="1"/>
</dbReference>